<dbReference type="PANTHER" id="PTHR38340:SF1">
    <property type="entry name" value="S-LAYER PROTEIN"/>
    <property type="match status" value="1"/>
</dbReference>
<reference evidence="4 5" key="1">
    <citation type="submission" date="2018-05" db="EMBL/GenBank/DDBJ databases">
        <title>Pararhodobacter marina sp. nov., isolated from deep-sea water of the Indian Ocean.</title>
        <authorList>
            <person name="Lai Q.Sr."/>
            <person name="Liu X."/>
            <person name="Shao Z."/>
        </authorList>
    </citation>
    <scope>NUCLEOTIDE SEQUENCE [LARGE SCALE GENOMIC DNA]</scope>
    <source>
        <strain evidence="4 5">CIC4N-9</strain>
    </source>
</reference>
<keyword evidence="2" id="KW-0964">Secreted</keyword>
<evidence type="ECO:0000313" key="4">
    <source>
        <dbReference type="EMBL" id="PWE29607.1"/>
    </source>
</evidence>
<evidence type="ECO:0000256" key="3">
    <source>
        <dbReference type="SAM" id="MobiDB-lite"/>
    </source>
</evidence>
<comment type="subcellular location">
    <subcellularLocation>
        <location evidence="1">Secreted</location>
    </subcellularLocation>
</comment>
<dbReference type="PRINTS" id="PR00313">
    <property type="entry name" value="CABNDNGRPT"/>
</dbReference>
<evidence type="ECO:0000313" key="5">
    <source>
        <dbReference type="Proteomes" id="UP000244940"/>
    </source>
</evidence>
<keyword evidence="5" id="KW-1185">Reference proteome</keyword>
<dbReference type="OrthoDB" id="9342475at2"/>
<feature type="compositionally biased region" description="Gly residues" evidence="3">
    <location>
        <begin position="178"/>
        <end position="191"/>
    </location>
</feature>
<dbReference type="InterPro" id="IPR050557">
    <property type="entry name" value="RTX_toxin/Mannuronan_C5-epim"/>
</dbReference>
<feature type="compositionally biased region" description="Acidic residues" evidence="3">
    <location>
        <begin position="69"/>
        <end position="83"/>
    </location>
</feature>
<sequence length="381" mass="37382">MWMLLGLLGVAVAAGVTDMMVRPVDADTGDADGADSDADAGPGQDDVGGMAGGVADGQGDLLLSALDDPGLDEPGLDDPDVDNSAEAGATPDLVSDPAPDPDSAGGQPTPGTSDAYSGPGGEGEFVSSDDPPIPPADAYLPLGDDGDTVVGGEGLDTILGGAGDDWLDGQGGEDSLDGGSGADTLLGGGGDDILTGDDGADDLRGEGGDDILDGGSGADSLNGGEGADTLNGGEGADTLEGGLGDDALDGGEGGDLLMGGAGNDSLDGGHDHGERDYLNGGDGDDWLHLGGDDWASGGEGRDTFALDRWLEGGNPAVISDFEPGRDQISISWPGTGDEPAVTTAYDAENGLLRIFVNGEPVALLHGIEALGADDIVLTPET</sequence>
<dbReference type="GO" id="GO:0005576">
    <property type="term" value="C:extracellular region"/>
    <property type="evidence" value="ECO:0007669"/>
    <property type="project" value="UniProtKB-SubCell"/>
</dbReference>
<dbReference type="GeneID" id="94364754"/>
<dbReference type="EMBL" id="QEYD01000004">
    <property type="protein sequence ID" value="PWE29607.1"/>
    <property type="molecule type" value="Genomic_DNA"/>
</dbReference>
<accession>A0A2U2CCJ7</accession>
<evidence type="ECO:0000256" key="1">
    <source>
        <dbReference type="ARBA" id="ARBA00004613"/>
    </source>
</evidence>
<dbReference type="PROSITE" id="PS00330">
    <property type="entry name" value="HEMOLYSIN_CALCIUM"/>
    <property type="match status" value="4"/>
</dbReference>
<dbReference type="InterPro" id="IPR018511">
    <property type="entry name" value="Hemolysin-typ_Ca-bd_CS"/>
</dbReference>
<name>A0A2U2CCJ7_9RHOB</name>
<feature type="region of interest" description="Disordered" evidence="3">
    <location>
        <begin position="27"/>
        <end position="277"/>
    </location>
</feature>
<feature type="compositionally biased region" description="Gly residues" evidence="3">
    <location>
        <begin position="250"/>
        <end position="262"/>
    </location>
</feature>
<dbReference type="GO" id="GO:0005509">
    <property type="term" value="F:calcium ion binding"/>
    <property type="evidence" value="ECO:0007669"/>
    <property type="project" value="InterPro"/>
</dbReference>
<organism evidence="4 5">
    <name type="scientific">Pararhodobacter marinus</name>
    <dbReference type="NCBI Taxonomy" id="2184063"/>
    <lineage>
        <taxon>Bacteria</taxon>
        <taxon>Pseudomonadati</taxon>
        <taxon>Pseudomonadota</taxon>
        <taxon>Alphaproteobacteria</taxon>
        <taxon>Rhodobacterales</taxon>
        <taxon>Paracoccaceae</taxon>
        <taxon>Pararhodobacter</taxon>
    </lineage>
</organism>
<protein>
    <submittedName>
        <fullName evidence="4">Type I secretion protein</fullName>
    </submittedName>
</protein>
<comment type="caution">
    <text evidence="4">The sequence shown here is derived from an EMBL/GenBank/DDBJ whole genome shotgun (WGS) entry which is preliminary data.</text>
</comment>
<dbReference type="Pfam" id="PF00353">
    <property type="entry name" value="HemolysinCabind"/>
    <property type="match status" value="5"/>
</dbReference>
<dbReference type="SUPFAM" id="SSF51120">
    <property type="entry name" value="beta-Roll"/>
    <property type="match status" value="2"/>
</dbReference>
<gene>
    <name evidence="4" type="ORF">C4N9_07625</name>
</gene>
<dbReference type="AlphaFoldDB" id="A0A2U2CCJ7"/>
<proteinExistence type="predicted"/>
<feature type="compositionally biased region" description="Basic and acidic residues" evidence="3">
    <location>
        <begin position="267"/>
        <end position="277"/>
    </location>
</feature>
<dbReference type="RefSeq" id="WP_109532720.1">
    <property type="nucleotide sequence ID" value="NZ_QEYD01000004.1"/>
</dbReference>
<dbReference type="PANTHER" id="PTHR38340">
    <property type="entry name" value="S-LAYER PROTEIN"/>
    <property type="match status" value="1"/>
</dbReference>
<dbReference type="Gene3D" id="2.150.10.10">
    <property type="entry name" value="Serralysin-like metalloprotease, C-terminal"/>
    <property type="match status" value="4"/>
</dbReference>
<dbReference type="InterPro" id="IPR001343">
    <property type="entry name" value="Hemolysn_Ca-bd"/>
</dbReference>
<dbReference type="Proteomes" id="UP000244940">
    <property type="component" value="Unassembled WGS sequence"/>
</dbReference>
<feature type="compositionally biased region" description="Low complexity" evidence="3">
    <location>
        <begin position="39"/>
        <end position="48"/>
    </location>
</feature>
<feature type="compositionally biased region" description="Acidic residues" evidence="3">
    <location>
        <begin position="27"/>
        <end position="38"/>
    </location>
</feature>
<dbReference type="InterPro" id="IPR011049">
    <property type="entry name" value="Serralysin-like_metalloprot_C"/>
</dbReference>
<evidence type="ECO:0000256" key="2">
    <source>
        <dbReference type="ARBA" id="ARBA00022525"/>
    </source>
</evidence>